<evidence type="ECO:0000256" key="1">
    <source>
        <dbReference type="SAM" id="MobiDB-lite"/>
    </source>
</evidence>
<dbReference type="Bgee" id="ENSGACG00000011227">
    <property type="expression patterns" value="Expressed in testis and 4 other cell types or tissues"/>
</dbReference>
<accession>G3PB68</accession>
<dbReference type="Ensembl" id="ENSGACT00000014870.1">
    <property type="protein sequence ID" value="ENSGACP00000014842.1"/>
    <property type="gene ID" value="ENSGACG00000011227.1"/>
</dbReference>
<protein>
    <submittedName>
        <fullName evidence="2">Uncharacterized protein</fullName>
    </submittedName>
</protein>
<reference evidence="2" key="2">
    <citation type="submission" date="2024-04" db="UniProtKB">
        <authorList>
            <consortium name="Ensembl"/>
        </authorList>
    </citation>
    <scope>IDENTIFICATION</scope>
</reference>
<organism evidence="2">
    <name type="scientific">Gasterosteus aculeatus</name>
    <name type="common">Three-spined stickleback</name>
    <dbReference type="NCBI Taxonomy" id="69293"/>
    <lineage>
        <taxon>Eukaryota</taxon>
        <taxon>Metazoa</taxon>
        <taxon>Chordata</taxon>
        <taxon>Craniata</taxon>
        <taxon>Vertebrata</taxon>
        <taxon>Euteleostomi</taxon>
        <taxon>Actinopterygii</taxon>
        <taxon>Neopterygii</taxon>
        <taxon>Teleostei</taxon>
        <taxon>Neoteleostei</taxon>
        <taxon>Acanthomorphata</taxon>
        <taxon>Eupercaria</taxon>
        <taxon>Perciformes</taxon>
        <taxon>Cottioidei</taxon>
        <taxon>Gasterosteales</taxon>
        <taxon>Gasterosteidae</taxon>
        <taxon>Gasterosteus</taxon>
    </lineage>
</organism>
<name>G3PB68_GASAC</name>
<sequence length="84" mass="8599">MAAGVSLLSSPPCSAGGARSAEIDSEMETGRNPTSFFFGFTCAANAACGLWAVFQSFSDDNVPLSCRVGENVESGGRGVFAGRL</sequence>
<reference evidence="2" key="1">
    <citation type="submission" date="2006-01" db="EMBL/GenBank/DDBJ databases">
        <authorList>
            <person name="Lindblad-Toh K."/>
            <person name="Mauceli E."/>
            <person name="Grabherr M."/>
            <person name="Chang J.L."/>
            <person name="Lander E.S."/>
        </authorList>
    </citation>
    <scope>NUCLEOTIDE SEQUENCE [LARGE SCALE GENOMIC DNA]</scope>
</reference>
<dbReference type="InParanoid" id="G3PB68"/>
<evidence type="ECO:0000313" key="2">
    <source>
        <dbReference type="Ensembl" id="ENSGACP00000014842.1"/>
    </source>
</evidence>
<feature type="region of interest" description="Disordered" evidence="1">
    <location>
        <begin position="1"/>
        <end position="25"/>
    </location>
</feature>
<dbReference type="AlphaFoldDB" id="G3PB68"/>
<proteinExistence type="predicted"/>